<dbReference type="Proteomes" id="UP001141806">
    <property type="component" value="Unassembled WGS sequence"/>
</dbReference>
<dbReference type="FunFam" id="3.40.50.1820:FF:000270">
    <property type="entry name" value="Alpha/beta-Hydrolases superfamily protein"/>
    <property type="match status" value="1"/>
</dbReference>
<dbReference type="OrthoDB" id="294702at2759"/>
<dbReference type="AlphaFoldDB" id="A0A9Q0KJQ1"/>
<sequence length="349" mass="39811">MLTEIAAVVLVGLLGWTYQATRPPPPKICGSPEGPPVTSPRIRLSDGRHLAYRESGVPKDEAKYRIIVTHGFDNSKEFSLNASQELIEELRIYFVSFDRAGYGDSDPNPRRSVKSEAFDIQELADQLDIGSKFYVIAVSMGAYAGWSCLKYIPHRLAGASLIVPVVNYWWPSLPANLSRTALREKAVPDQWIFRIAHYAPRLLYWWRSQKWLPPAPMFEGHPVIFSRKDKEILTKMPDALRPGQDKVTQQGVFESLHRDLMVGFGHWSFDPLDLSSPFPESEGSVQIWQGYEDRMVPSLLQRYVADRLPWIKYYEVHDGGHFFIYERSFSEAVLRALLLGEEPPSTLLD</sequence>
<evidence type="ECO:0000313" key="3">
    <source>
        <dbReference type="EMBL" id="KAJ4971858.1"/>
    </source>
</evidence>
<protein>
    <recommendedName>
        <fullName evidence="2">AB hydrolase-1 domain-containing protein</fullName>
    </recommendedName>
</protein>
<organism evidence="3 4">
    <name type="scientific">Protea cynaroides</name>
    <dbReference type="NCBI Taxonomy" id="273540"/>
    <lineage>
        <taxon>Eukaryota</taxon>
        <taxon>Viridiplantae</taxon>
        <taxon>Streptophyta</taxon>
        <taxon>Embryophyta</taxon>
        <taxon>Tracheophyta</taxon>
        <taxon>Spermatophyta</taxon>
        <taxon>Magnoliopsida</taxon>
        <taxon>Proteales</taxon>
        <taxon>Proteaceae</taxon>
        <taxon>Protea</taxon>
    </lineage>
</organism>
<reference evidence="3" key="1">
    <citation type="journal article" date="2023" name="Plant J.">
        <title>The genome of the king protea, Protea cynaroides.</title>
        <authorList>
            <person name="Chang J."/>
            <person name="Duong T.A."/>
            <person name="Schoeman C."/>
            <person name="Ma X."/>
            <person name="Roodt D."/>
            <person name="Barker N."/>
            <person name="Li Z."/>
            <person name="Van de Peer Y."/>
            <person name="Mizrachi E."/>
        </authorList>
    </citation>
    <scope>NUCLEOTIDE SEQUENCE</scope>
    <source>
        <tissue evidence="3">Young leaves</tissue>
    </source>
</reference>
<feature type="domain" description="AB hydrolase-1" evidence="2">
    <location>
        <begin position="66"/>
        <end position="327"/>
    </location>
</feature>
<dbReference type="EMBL" id="JAMYWD010000005">
    <property type="protein sequence ID" value="KAJ4971858.1"/>
    <property type="molecule type" value="Genomic_DNA"/>
</dbReference>
<dbReference type="InterPro" id="IPR029058">
    <property type="entry name" value="AB_hydrolase_fold"/>
</dbReference>
<feature type="signal peptide" evidence="1">
    <location>
        <begin position="1"/>
        <end position="19"/>
    </location>
</feature>
<feature type="chain" id="PRO_5040430659" description="AB hydrolase-1 domain-containing protein" evidence="1">
    <location>
        <begin position="20"/>
        <end position="349"/>
    </location>
</feature>
<evidence type="ECO:0000313" key="4">
    <source>
        <dbReference type="Proteomes" id="UP001141806"/>
    </source>
</evidence>
<evidence type="ECO:0000259" key="2">
    <source>
        <dbReference type="Pfam" id="PF12697"/>
    </source>
</evidence>
<dbReference type="Pfam" id="PF12697">
    <property type="entry name" value="Abhydrolase_6"/>
    <property type="match status" value="1"/>
</dbReference>
<dbReference type="PANTHER" id="PTHR45763">
    <property type="entry name" value="HYDROLASE, ALPHA/BETA FOLD FAMILY PROTEIN, EXPRESSED-RELATED"/>
    <property type="match status" value="1"/>
</dbReference>
<dbReference type="Gene3D" id="3.40.50.1820">
    <property type="entry name" value="alpha/beta hydrolase"/>
    <property type="match status" value="1"/>
</dbReference>
<keyword evidence="1" id="KW-0732">Signal</keyword>
<dbReference type="InterPro" id="IPR000073">
    <property type="entry name" value="AB_hydrolase_1"/>
</dbReference>
<dbReference type="PANTHER" id="PTHR45763:SF21">
    <property type="entry name" value="ALPHA_BETA-HYDROLASES SUPERFAMILY PROTEIN"/>
    <property type="match status" value="1"/>
</dbReference>
<name>A0A9Q0KJQ1_9MAGN</name>
<keyword evidence="4" id="KW-1185">Reference proteome</keyword>
<gene>
    <name evidence="3" type="ORF">NE237_004957</name>
</gene>
<evidence type="ECO:0000256" key="1">
    <source>
        <dbReference type="SAM" id="SignalP"/>
    </source>
</evidence>
<proteinExistence type="predicted"/>
<comment type="caution">
    <text evidence="3">The sequence shown here is derived from an EMBL/GenBank/DDBJ whole genome shotgun (WGS) entry which is preliminary data.</text>
</comment>
<dbReference type="SUPFAM" id="SSF53474">
    <property type="entry name" value="alpha/beta-Hydrolases"/>
    <property type="match status" value="1"/>
</dbReference>
<accession>A0A9Q0KJQ1</accession>